<keyword evidence="2" id="KW-0378">Hydrolase</keyword>
<dbReference type="InterPro" id="IPR052164">
    <property type="entry name" value="Anthracycline_SecMetBiosynth"/>
</dbReference>
<sequence length="268" mass="28969">MPRAGTPIWADAMFADLEGAKRFYGEVLGWTFGEASTEYGDYTEAYADGKAAAAVVPPMPGAEDTPAWCLYLASPDAAATAEKIRENGGQVLMEPMQVSDFGTMVLARDPSGTVFGVWQPGRHRGFEARPPAPGAYCWAEVTTRDPDRADAFFGAVFGYRQQVMQDPGEPDQDFRLYNLGDTTVLGRLAMHPKDFPADAPPFVNVYFTVDDADRAASRTRELGGQVHWGPESSPYGRFAVLADPAGAVFSVLDPETTSGRTPRIEDAG</sequence>
<gene>
    <name evidence="2" type="ORF">C6N75_24680</name>
</gene>
<evidence type="ECO:0000313" key="2">
    <source>
        <dbReference type="EMBL" id="PRH76609.1"/>
    </source>
</evidence>
<feature type="domain" description="VOC" evidence="1">
    <location>
        <begin position="135"/>
        <end position="254"/>
    </location>
</feature>
<protein>
    <submittedName>
        <fullName evidence="2">Hydrolase</fullName>
    </submittedName>
</protein>
<evidence type="ECO:0000313" key="3">
    <source>
        <dbReference type="Proteomes" id="UP000239322"/>
    </source>
</evidence>
<dbReference type="AlphaFoldDB" id="A0A2S9PQB3"/>
<dbReference type="PANTHER" id="PTHR33993">
    <property type="entry name" value="GLYOXALASE-RELATED"/>
    <property type="match status" value="1"/>
</dbReference>
<dbReference type="InterPro" id="IPR029068">
    <property type="entry name" value="Glyas_Bleomycin-R_OHBP_Dase"/>
</dbReference>
<dbReference type="PROSITE" id="PS51819">
    <property type="entry name" value="VOC"/>
    <property type="match status" value="2"/>
</dbReference>
<dbReference type="InterPro" id="IPR004360">
    <property type="entry name" value="Glyas_Fos-R_dOase_dom"/>
</dbReference>
<evidence type="ECO:0000259" key="1">
    <source>
        <dbReference type="PROSITE" id="PS51819"/>
    </source>
</evidence>
<dbReference type="Pfam" id="PF18029">
    <property type="entry name" value="Glyoxalase_6"/>
    <property type="match status" value="1"/>
</dbReference>
<organism evidence="2 3">
    <name type="scientific">Streptomyces solincola</name>
    <dbReference type="NCBI Taxonomy" id="2100817"/>
    <lineage>
        <taxon>Bacteria</taxon>
        <taxon>Bacillati</taxon>
        <taxon>Actinomycetota</taxon>
        <taxon>Actinomycetes</taxon>
        <taxon>Kitasatosporales</taxon>
        <taxon>Streptomycetaceae</taxon>
        <taxon>Streptomyces</taxon>
    </lineage>
</organism>
<accession>A0A2S9PQB3</accession>
<dbReference type="Gene3D" id="3.10.180.10">
    <property type="entry name" value="2,3-Dihydroxybiphenyl 1,2-Dioxygenase, domain 1"/>
    <property type="match status" value="2"/>
</dbReference>
<reference evidence="2 3" key="1">
    <citation type="submission" date="2018-03" db="EMBL/GenBank/DDBJ databases">
        <title>Novel Streptomyces sp. from soil.</title>
        <authorList>
            <person name="Tan G.Y.A."/>
            <person name="Lee Z.Y."/>
        </authorList>
    </citation>
    <scope>NUCLEOTIDE SEQUENCE [LARGE SCALE GENOMIC DNA]</scope>
    <source>
        <strain evidence="2 3">ST5x</strain>
    </source>
</reference>
<name>A0A2S9PQB3_9ACTN</name>
<dbReference type="Pfam" id="PF00903">
    <property type="entry name" value="Glyoxalase"/>
    <property type="match status" value="1"/>
</dbReference>
<dbReference type="EMBL" id="PVLV01000468">
    <property type="protein sequence ID" value="PRH76609.1"/>
    <property type="molecule type" value="Genomic_DNA"/>
</dbReference>
<dbReference type="InterPro" id="IPR037523">
    <property type="entry name" value="VOC_core"/>
</dbReference>
<dbReference type="SUPFAM" id="SSF54593">
    <property type="entry name" value="Glyoxalase/Bleomycin resistance protein/Dihydroxybiphenyl dioxygenase"/>
    <property type="match status" value="2"/>
</dbReference>
<keyword evidence="3" id="KW-1185">Reference proteome</keyword>
<feature type="domain" description="VOC" evidence="1">
    <location>
        <begin position="6"/>
        <end position="120"/>
    </location>
</feature>
<dbReference type="InterPro" id="IPR041581">
    <property type="entry name" value="Glyoxalase_6"/>
</dbReference>
<dbReference type="Proteomes" id="UP000239322">
    <property type="component" value="Unassembled WGS sequence"/>
</dbReference>
<dbReference type="GO" id="GO:0016787">
    <property type="term" value="F:hydrolase activity"/>
    <property type="evidence" value="ECO:0007669"/>
    <property type="project" value="UniProtKB-KW"/>
</dbReference>
<dbReference type="CDD" id="cd07247">
    <property type="entry name" value="SgaA_N_like"/>
    <property type="match status" value="2"/>
</dbReference>
<comment type="caution">
    <text evidence="2">The sequence shown here is derived from an EMBL/GenBank/DDBJ whole genome shotgun (WGS) entry which is preliminary data.</text>
</comment>
<proteinExistence type="predicted"/>
<dbReference type="PANTHER" id="PTHR33993:SF10">
    <property type="entry name" value="CONSERVED PROTEIN"/>
    <property type="match status" value="1"/>
</dbReference>